<evidence type="ECO:0000256" key="1">
    <source>
        <dbReference type="ARBA" id="ARBA00004613"/>
    </source>
</evidence>
<proteinExistence type="inferred from homology"/>
<dbReference type="PANTHER" id="PTHR32073">
    <property type="entry name" value="GH11358P"/>
    <property type="match status" value="1"/>
</dbReference>
<protein>
    <submittedName>
        <fullName evidence="6">Divergent protein kinase domain 2A</fullName>
    </submittedName>
</protein>
<comment type="similarity">
    <text evidence="2">Belongs to the DIPK family.</text>
</comment>
<evidence type="ECO:0000313" key="6">
    <source>
        <dbReference type="Ensembl" id="ENSEBUP00000024415.1"/>
    </source>
</evidence>
<reference evidence="6" key="2">
    <citation type="submission" date="2025-09" db="UniProtKB">
        <authorList>
            <consortium name="Ensembl"/>
        </authorList>
    </citation>
    <scope>IDENTIFICATION</scope>
</reference>
<accession>A0A8C4R3N0</accession>
<evidence type="ECO:0000256" key="2">
    <source>
        <dbReference type="ARBA" id="ARBA00006338"/>
    </source>
</evidence>
<name>A0A8C4R3N0_EPTBU</name>
<dbReference type="InterPro" id="IPR022049">
    <property type="entry name" value="FAM69_kinase_dom"/>
</dbReference>
<feature type="domain" description="FAM69 protein-kinase" evidence="5">
    <location>
        <begin position="211"/>
        <end position="409"/>
    </location>
</feature>
<dbReference type="GeneTree" id="ENSGT00520000055625"/>
<evidence type="ECO:0000313" key="7">
    <source>
        <dbReference type="Proteomes" id="UP000694388"/>
    </source>
</evidence>
<sequence>MVGTYTLTRVTPSARLCHVARCAKLAFVVTSLVLVAIHGHTLVSSLCRNPLADTNVVSLDRCPACFGTSLCRRFAAGQVTADHPFRLRFFGADVEIGMLAGNREGPRKVVLKRLAAVSEMVALDQDLCLRVMGKRTCNVSFAVFHSQFNCLNESPQPRLLMPEHVQGWSEPVHCPSQRLLDRIVRRFGEARDSGSFLLRHLRPSERVSLLISLAVNPEPLIFQSFPPDEGWPFAKYLGACGRIAVASYVGSELSNFRLAPWEKRVDLAVQALEMAEQLSTNEMDFSLYLLDVRPEAFSVGRRDGRLIATQARRVLIVDRRHIAKTQPNLYSIPYETPDSPSDTQSSDCYHIPTAHNKLCSRLNSDHNYYAICRNLLAPPEAGGAGWGLLHSPPASLPARFSTILASCLRPHRSGGRVQAARELKELLRSTVTNKTFSRVNKLLV</sequence>
<dbReference type="GO" id="GO:0005576">
    <property type="term" value="C:extracellular region"/>
    <property type="evidence" value="ECO:0007669"/>
    <property type="project" value="UniProtKB-SubCell"/>
</dbReference>
<dbReference type="AlphaFoldDB" id="A0A8C4R3N0"/>
<dbReference type="Pfam" id="PF12260">
    <property type="entry name" value="PIP49_C"/>
    <property type="match status" value="1"/>
</dbReference>
<keyword evidence="7" id="KW-1185">Reference proteome</keyword>
<dbReference type="Proteomes" id="UP000694388">
    <property type="component" value="Unplaced"/>
</dbReference>
<evidence type="ECO:0000256" key="4">
    <source>
        <dbReference type="ARBA" id="ARBA00022729"/>
    </source>
</evidence>
<evidence type="ECO:0000256" key="3">
    <source>
        <dbReference type="ARBA" id="ARBA00022525"/>
    </source>
</evidence>
<dbReference type="InterPro" id="IPR020519">
    <property type="entry name" value="DIPK2A/B"/>
</dbReference>
<comment type="subcellular location">
    <subcellularLocation>
        <location evidence="1">Secreted</location>
    </subcellularLocation>
</comment>
<evidence type="ECO:0000259" key="5">
    <source>
        <dbReference type="Pfam" id="PF12260"/>
    </source>
</evidence>
<keyword evidence="4" id="KW-0732">Signal</keyword>
<reference evidence="6" key="1">
    <citation type="submission" date="2025-08" db="UniProtKB">
        <authorList>
            <consortium name="Ensembl"/>
        </authorList>
    </citation>
    <scope>IDENTIFICATION</scope>
</reference>
<dbReference type="OMA" id="CGRASHR"/>
<keyword evidence="3" id="KW-0964">Secreted</keyword>
<dbReference type="PANTHER" id="PTHR32073:SF6">
    <property type="entry name" value="DIVERGENT PROTEIN KINASE DOMAIN 2A"/>
    <property type="match status" value="1"/>
</dbReference>
<dbReference type="Ensembl" id="ENSEBUT00000024991.1">
    <property type="protein sequence ID" value="ENSEBUP00000024415.1"/>
    <property type="gene ID" value="ENSEBUG00000015044.1"/>
</dbReference>
<organism evidence="6 7">
    <name type="scientific">Eptatretus burgeri</name>
    <name type="common">Inshore hagfish</name>
    <dbReference type="NCBI Taxonomy" id="7764"/>
    <lineage>
        <taxon>Eukaryota</taxon>
        <taxon>Metazoa</taxon>
        <taxon>Chordata</taxon>
        <taxon>Craniata</taxon>
        <taxon>Vertebrata</taxon>
        <taxon>Cyclostomata</taxon>
        <taxon>Myxini</taxon>
        <taxon>Myxiniformes</taxon>
        <taxon>Myxinidae</taxon>
        <taxon>Eptatretinae</taxon>
        <taxon>Eptatretus</taxon>
    </lineage>
</organism>